<dbReference type="NCBIfam" id="NF004397">
    <property type="entry name" value="PRK05755.1"/>
    <property type="match status" value="1"/>
</dbReference>
<evidence type="ECO:0000259" key="19">
    <source>
        <dbReference type="SMART" id="SM00474"/>
    </source>
</evidence>
<evidence type="ECO:0000259" key="21">
    <source>
        <dbReference type="SMART" id="SM00482"/>
    </source>
</evidence>
<feature type="compositionally biased region" description="Basic and acidic residues" evidence="18">
    <location>
        <begin position="326"/>
        <end position="338"/>
    </location>
</feature>
<keyword evidence="6 16" id="KW-0235">DNA replication</keyword>
<sequence>MSQSTPASNPPVSASSSEQPLFILVDGHSLAFRSYFAFAKGRDGGLRTTTGIPTSVCFGFLKSLVEVMGSEQPQAMAVAFDLSLPTFRHEADDTYKADRPGTPEDFVPDLKNLQKLLEAFNLPVVTSPGYEADDVLATLARQASETGYRVKILTGDRDLFQLVDPKKEISVLYLSTDFLKQRGRSTGPAEFGPEQVEEKLGILPEQVVDYKALCGDKSDNIPGVRGIGEKTAVTLLKEYGTLEGIYASLDKIKGAVKTKLETGKQEAEHSKYLAQLAFDAPVDMKLEDGKLEGFDTEVLKPLLEELELKSFLGKIDQLQQTFGGRASEHSETPVETKDITPSQVESVEEEFTFTSPDSNDPALWFFSAADTEAAQQQASHQAALQPSIIDTPEKLAELVAQLQQCTDSATPVAWDTETSDLEPRDAELVGIGCCFAITKNSTGERKSAKKKGNNELQRSDVEVAYIPVGHKDGKNLDKNSVLEALRPILESADYPKALQNAKFDRLVLRCQGIKLAGVVFDTMLASYVINPENSHNLSELAAKYLGITAKSYTDLVPKGKTIADIDIPSVADYCGMDVYTTFGLVSKLCEELEKVPALHQLLLEVEQPLEPVLAQMEYVGIHIDIAYLKQLSEQLEKDLERLESEAYTAAGEKFNLGSPKQLSELLFEKLKLDRRKSRKIKTGYSTDAATLEKLQGDHRVVDAILEYRTLSKLKSTYVDALPALVRPDTQRVHTDFNQTATSTGRLSSSNPNLQNIPIRTAFSRQIRKGFIPESGWVLVGADYSQIELRILAHLTQEPILVETYQKNEDIHAVTARLLFEKEIVTPDERRLGKTINFGVIYGMGAQRFARETGISAALGKTFIERFNQRYPKVFAYLQQLQREAIAQGYVETILGRRRYFNFTSHDLLRYRGNNPTDINLDQFKGLGPNDAGLLRAAANAPIQGSSADIIKITMVKMHELLQNYQARLLLQVHDELIFEVPPDEWEELQPKIKSTMESAVKLSVPLVADVHAGKNWMETK</sequence>
<protein>
    <recommendedName>
        <fullName evidence="3 15">DNA polymerase I</fullName>
        <ecNumber evidence="2 15">2.7.7.7</ecNumber>
    </recommendedName>
</protein>
<dbReference type="GO" id="GO:0003677">
    <property type="term" value="F:DNA binding"/>
    <property type="evidence" value="ECO:0007669"/>
    <property type="project" value="UniProtKB-UniRule"/>
</dbReference>
<evidence type="ECO:0000313" key="22">
    <source>
        <dbReference type="EMBL" id="MBW4544714.1"/>
    </source>
</evidence>
<keyword evidence="13 16" id="KW-0234">DNA repair</keyword>
<dbReference type="Gene3D" id="1.20.1060.10">
    <property type="entry name" value="Taq DNA Polymerase, Chain T, domain 4"/>
    <property type="match status" value="1"/>
</dbReference>
<evidence type="ECO:0000256" key="3">
    <source>
        <dbReference type="ARBA" id="ARBA00020311"/>
    </source>
</evidence>
<accession>A0A951PKA0</accession>
<dbReference type="GO" id="GO:0008409">
    <property type="term" value="F:5'-3' exonuclease activity"/>
    <property type="evidence" value="ECO:0007669"/>
    <property type="project" value="UniProtKB-UniRule"/>
</dbReference>
<evidence type="ECO:0000256" key="14">
    <source>
        <dbReference type="ARBA" id="ARBA00049244"/>
    </source>
</evidence>
<dbReference type="Pfam" id="PF01367">
    <property type="entry name" value="5_3_exonuc"/>
    <property type="match status" value="1"/>
</dbReference>
<dbReference type="GO" id="GO:0003887">
    <property type="term" value="F:DNA-directed DNA polymerase activity"/>
    <property type="evidence" value="ECO:0007669"/>
    <property type="project" value="UniProtKB-UniRule"/>
</dbReference>
<proteinExistence type="inferred from homology"/>
<dbReference type="Gene3D" id="3.40.50.1010">
    <property type="entry name" value="5'-nuclease"/>
    <property type="match status" value="1"/>
</dbReference>
<name>A0A951PKA0_9CYAN</name>
<dbReference type="EC" id="2.7.7.7" evidence="2 15"/>
<dbReference type="InterPro" id="IPR036397">
    <property type="entry name" value="RNaseH_sf"/>
</dbReference>
<dbReference type="InterPro" id="IPR020045">
    <property type="entry name" value="DNA_polI_H3TH"/>
</dbReference>
<evidence type="ECO:0000259" key="20">
    <source>
        <dbReference type="SMART" id="SM00475"/>
    </source>
</evidence>
<feature type="coiled-coil region" evidence="17">
    <location>
        <begin position="625"/>
        <end position="652"/>
    </location>
</feature>
<dbReference type="PRINTS" id="PR00868">
    <property type="entry name" value="DNAPOLI"/>
</dbReference>
<dbReference type="AlphaFoldDB" id="A0A951PKA0"/>
<keyword evidence="11 16" id="KW-0239">DNA-directed DNA polymerase</keyword>
<dbReference type="Pfam" id="PF00476">
    <property type="entry name" value="DNA_pol_A"/>
    <property type="match status" value="1"/>
</dbReference>
<dbReference type="Gene3D" id="1.10.150.20">
    <property type="entry name" value="5' to 3' exonuclease, C-terminal subdomain"/>
    <property type="match status" value="2"/>
</dbReference>
<gene>
    <name evidence="16 22" type="primary">polA</name>
    <name evidence="22" type="ORF">KME25_09775</name>
</gene>
<dbReference type="Proteomes" id="UP000753908">
    <property type="component" value="Unassembled WGS sequence"/>
</dbReference>
<dbReference type="InterPro" id="IPR001098">
    <property type="entry name" value="DNA-dir_DNA_pol_A_palm_dom"/>
</dbReference>
<dbReference type="InterPro" id="IPR012337">
    <property type="entry name" value="RNaseH-like_sf"/>
</dbReference>
<evidence type="ECO:0000256" key="15">
    <source>
        <dbReference type="NCBIfam" id="TIGR00593"/>
    </source>
</evidence>
<feature type="domain" description="DNA-directed DNA polymerase family A palm" evidence="21">
    <location>
        <begin position="763"/>
        <end position="984"/>
    </location>
</feature>
<dbReference type="FunFam" id="1.10.150.20:FF:000003">
    <property type="entry name" value="DNA polymerase I"/>
    <property type="match status" value="1"/>
</dbReference>
<keyword evidence="8 16" id="KW-0227">DNA damage</keyword>
<dbReference type="PANTHER" id="PTHR10133:SF27">
    <property type="entry name" value="DNA POLYMERASE NU"/>
    <property type="match status" value="1"/>
</dbReference>
<dbReference type="InterPro" id="IPR008918">
    <property type="entry name" value="HhH2"/>
</dbReference>
<comment type="caution">
    <text evidence="22">The sequence shown here is derived from an EMBL/GenBank/DDBJ whole genome shotgun (WGS) entry which is preliminary data.</text>
</comment>
<reference evidence="22" key="2">
    <citation type="journal article" date="2022" name="Microbiol. Resour. Announc.">
        <title>Metagenome Sequencing to Explore Phylogenomics of Terrestrial Cyanobacteria.</title>
        <authorList>
            <person name="Ward R.D."/>
            <person name="Stajich J.E."/>
            <person name="Johansen J.R."/>
            <person name="Huntemann M."/>
            <person name="Clum A."/>
            <person name="Foster B."/>
            <person name="Foster B."/>
            <person name="Roux S."/>
            <person name="Palaniappan K."/>
            <person name="Varghese N."/>
            <person name="Mukherjee S."/>
            <person name="Reddy T.B.K."/>
            <person name="Daum C."/>
            <person name="Copeland A."/>
            <person name="Chen I.A."/>
            <person name="Ivanova N.N."/>
            <person name="Kyrpides N.C."/>
            <person name="Shapiro N."/>
            <person name="Eloe-Fadrosh E.A."/>
            <person name="Pietrasiak N."/>
        </authorList>
    </citation>
    <scope>NUCLEOTIDE SEQUENCE</scope>
    <source>
        <strain evidence="22">CPER-KK1</strain>
    </source>
</reference>
<dbReference type="CDD" id="cd09859">
    <property type="entry name" value="PIN_53EXO"/>
    <property type="match status" value="1"/>
</dbReference>
<dbReference type="CDD" id="cd06139">
    <property type="entry name" value="DNA_polA_I_Ecoli_like_exo"/>
    <property type="match status" value="1"/>
</dbReference>
<dbReference type="GO" id="GO:0008408">
    <property type="term" value="F:3'-5' exonuclease activity"/>
    <property type="evidence" value="ECO:0007669"/>
    <property type="project" value="UniProtKB-UniRule"/>
</dbReference>
<evidence type="ECO:0000256" key="18">
    <source>
        <dbReference type="SAM" id="MobiDB-lite"/>
    </source>
</evidence>
<dbReference type="SUPFAM" id="SSF88723">
    <property type="entry name" value="PIN domain-like"/>
    <property type="match status" value="1"/>
</dbReference>
<evidence type="ECO:0000256" key="13">
    <source>
        <dbReference type="ARBA" id="ARBA00023204"/>
    </source>
</evidence>
<evidence type="ECO:0000256" key="1">
    <source>
        <dbReference type="ARBA" id="ARBA00007705"/>
    </source>
</evidence>
<keyword evidence="5 16" id="KW-0548">Nucleotidyltransferase</keyword>
<dbReference type="EMBL" id="JAHHIF010000010">
    <property type="protein sequence ID" value="MBW4544714.1"/>
    <property type="molecule type" value="Genomic_DNA"/>
</dbReference>
<dbReference type="SMART" id="SM00482">
    <property type="entry name" value="POLAc"/>
    <property type="match status" value="1"/>
</dbReference>
<evidence type="ECO:0000256" key="11">
    <source>
        <dbReference type="ARBA" id="ARBA00022932"/>
    </source>
</evidence>
<feature type="domain" description="3'-5' exonuclease" evidence="19">
    <location>
        <begin position="386"/>
        <end position="593"/>
    </location>
</feature>
<dbReference type="InterPro" id="IPR020046">
    <property type="entry name" value="5-3_exonucl_a-hlix_arch_N"/>
</dbReference>
<dbReference type="InterPro" id="IPR002562">
    <property type="entry name" value="3'-5'_exonuclease_dom"/>
</dbReference>
<comment type="catalytic activity">
    <reaction evidence="14 16">
        <text>DNA(n) + a 2'-deoxyribonucleoside 5'-triphosphate = DNA(n+1) + diphosphate</text>
        <dbReference type="Rhea" id="RHEA:22508"/>
        <dbReference type="Rhea" id="RHEA-COMP:17339"/>
        <dbReference type="Rhea" id="RHEA-COMP:17340"/>
        <dbReference type="ChEBI" id="CHEBI:33019"/>
        <dbReference type="ChEBI" id="CHEBI:61560"/>
        <dbReference type="ChEBI" id="CHEBI:173112"/>
        <dbReference type="EC" id="2.7.7.7"/>
    </reaction>
</comment>
<evidence type="ECO:0000256" key="7">
    <source>
        <dbReference type="ARBA" id="ARBA00022722"/>
    </source>
</evidence>
<dbReference type="SUPFAM" id="SSF56672">
    <property type="entry name" value="DNA/RNA polymerases"/>
    <property type="match status" value="1"/>
</dbReference>
<organism evidence="22 23">
    <name type="scientific">Symplocastrum torsivum CPER-KK1</name>
    <dbReference type="NCBI Taxonomy" id="450513"/>
    <lineage>
        <taxon>Bacteria</taxon>
        <taxon>Bacillati</taxon>
        <taxon>Cyanobacteriota</taxon>
        <taxon>Cyanophyceae</taxon>
        <taxon>Oscillatoriophycideae</taxon>
        <taxon>Oscillatoriales</taxon>
        <taxon>Microcoleaceae</taxon>
        <taxon>Symplocastrum</taxon>
    </lineage>
</organism>
<dbReference type="Pfam" id="PF01612">
    <property type="entry name" value="DNA_pol_A_exo1"/>
    <property type="match status" value="1"/>
</dbReference>
<feature type="domain" description="5'-3' exonuclease" evidence="20">
    <location>
        <begin position="19"/>
        <end position="292"/>
    </location>
</feature>
<comment type="function">
    <text evidence="16">In addition to polymerase activity, this DNA polymerase exhibits 3'-5' and 5'-3' exonuclease activity.</text>
</comment>
<reference evidence="22" key="1">
    <citation type="submission" date="2021-05" db="EMBL/GenBank/DDBJ databases">
        <authorList>
            <person name="Pietrasiak N."/>
            <person name="Ward R."/>
            <person name="Stajich J.E."/>
            <person name="Kurbessoian T."/>
        </authorList>
    </citation>
    <scope>NUCLEOTIDE SEQUENCE</scope>
    <source>
        <strain evidence="22">CPER-KK1</strain>
    </source>
</reference>
<dbReference type="FunFam" id="1.20.1060.10:FF:000001">
    <property type="entry name" value="DNA polymerase I"/>
    <property type="match status" value="1"/>
</dbReference>
<keyword evidence="7" id="KW-0540">Nuclease</keyword>
<evidence type="ECO:0000256" key="4">
    <source>
        <dbReference type="ARBA" id="ARBA00022679"/>
    </source>
</evidence>
<dbReference type="InterPro" id="IPR043502">
    <property type="entry name" value="DNA/RNA_pol_sf"/>
</dbReference>
<feature type="region of interest" description="Disordered" evidence="18">
    <location>
        <begin position="323"/>
        <end position="343"/>
    </location>
</feature>
<evidence type="ECO:0000256" key="8">
    <source>
        <dbReference type="ARBA" id="ARBA00022763"/>
    </source>
</evidence>
<dbReference type="InterPro" id="IPR018320">
    <property type="entry name" value="DNA_polymerase_1"/>
</dbReference>
<keyword evidence="10 16" id="KW-0269">Exonuclease</keyword>
<dbReference type="CDD" id="cd08637">
    <property type="entry name" value="DNA_pol_A_pol_I_C"/>
    <property type="match status" value="1"/>
</dbReference>
<dbReference type="Gene3D" id="3.30.70.370">
    <property type="match status" value="1"/>
</dbReference>
<evidence type="ECO:0000256" key="17">
    <source>
        <dbReference type="SAM" id="Coils"/>
    </source>
</evidence>
<evidence type="ECO:0000256" key="16">
    <source>
        <dbReference type="RuleBase" id="RU004460"/>
    </source>
</evidence>
<dbReference type="Gene3D" id="3.30.420.10">
    <property type="entry name" value="Ribonuclease H-like superfamily/Ribonuclease H"/>
    <property type="match status" value="1"/>
</dbReference>
<evidence type="ECO:0000256" key="10">
    <source>
        <dbReference type="ARBA" id="ARBA00022839"/>
    </source>
</evidence>
<evidence type="ECO:0000256" key="5">
    <source>
        <dbReference type="ARBA" id="ARBA00022695"/>
    </source>
</evidence>
<dbReference type="InterPro" id="IPR002421">
    <property type="entry name" value="5-3_exonuclease"/>
</dbReference>
<evidence type="ECO:0000256" key="2">
    <source>
        <dbReference type="ARBA" id="ARBA00012417"/>
    </source>
</evidence>
<dbReference type="Pfam" id="PF02739">
    <property type="entry name" value="5_3_exonuc_N"/>
    <property type="match status" value="1"/>
</dbReference>
<dbReference type="CDD" id="cd09898">
    <property type="entry name" value="H3TH_53EXO"/>
    <property type="match status" value="1"/>
</dbReference>
<keyword evidence="17" id="KW-0175">Coiled coil</keyword>
<dbReference type="SMART" id="SM00279">
    <property type="entry name" value="HhH2"/>
    <property type="match status" value="1"/>
</dbReference>
<keyword evidence="12 16" id="KW-0238">DNA-binding</keyword>
<dbReference type="GO" id="GO:0006302">
    <property type="term" value="P:double-strand break repair"/>
    <property type="evidence" value="ECO:0007669"/>
    <property type="project" value="TreeGrafter"/>
</dbReference>
<dbReference type="GO" id="GO:0006261">
    <property type="term" value="P:DNA-templated DNA replication"/>
    <property type="evidence" value="ECO:0007669"/>
    <property type="project" value="UniProtKB-UniRule"/>
</dbReference>
<dbReference type="InterPro" id="IPR002298">
    <property type="entry name" value="DNA_polymerase_A"/>
</dbReference>
<evidence type="ECO:0000256" key="9">
    <source>
        <dbReference type="ARBA" id="ARBA00022801"/>
    </source>
</evidence>
<dbReference type="SUPFAM" id="SSF53098">
    <property type="entry name" value="Ribonuclease H-like"/>
    <property type="match status" value="1"/>
</dbReference>
<dbReference type="SMART" id="SM00474">
    <property type="entry name" value="35EXOc"/>
    <property type="match status" value="1"/>
</dbReference>
<comment type="similarity">
    <text evidence="1 16">Belongs to the DNA polymerase type-A family.</text>
</comment>
<evidence type="ECO:0000256" key="12">
    <source>
        <dbReference type="ARBA" id="ARBA00023125"/>
    </source>
</evidence>
<dbReference type="SUPFAM" id="SSF47807">
    <property type="entry name" value="5' to 3' exonuclease, C-terminal subdomain"/>
    <property type="match status" value="1"/>
</dbReference>
<dbReference type="NCBIfam" id="TIGR00593">
    <property type="entry name" value="pola"/>
    <property type="match status" value="1"/>
</dbReference>
<dbReference type="InterPro" id="IPR036279">
    <property type="entry name" value="5-3_exonuclease_C_sf"/>
</dbReference>
<keyword evidence="9 16" id="KW-0378">Hydrolase</keyword>
<evidence type="ECO:0000256" key="6">
    <source>
        <dbReference type="ARBA" id="ARBA00022705"/>
    </source>
</evidence>
<dbReference type="SMART" id="SM00475">
    <property type="entry name" value="53EXOc"/>
    <property type="match status" value="1"/>
</dbReference>
<dbReference type="PANTHER" id="PTHR10133">
    <property type="entry name" value="DNA POLYMERASE I"/>
    <property type="match status" value="1"/>
</dbReference>
<dbReference type="InterPro" id="IPR029060">
    <property type="entry name" value="PIN-like_dom_sf"/>
</dbReference>
<evidence type="ECO:0000313" key="23">
    <source>
        <dbReference type="Proteomes" id="UP000753908"/>
    </source>
</evidence>
<keyword evidence="4 16" id="KW-0808">Transferase</keyword>